<feature type="transmembrane region" description="Helical" evidence="1">
    <location>
        <begin position="95"/>
        <end position="122"/>
    </location>
</feature>
<feature type="transmembrane region" description="Helical" evidence="1">
    <location>
        <begin position="35"/>
        <end position="56"/>
    </location>
</feature>
<organism evidence="2 4">
    <name type="scientific">Desulfotignum phosphitoxidans DSM 13687</name>
    <dbReference type="NCBI Taxonomy" id="1286635"/>
    <lineage>
        <taxon>Bacteria</taxon>
        <taxon>Pseudomonadati</taxon>
        <taxon>Thermodesulfobacteriota</taxon>
        <taxon>Desulfobacteria</taxon>
        <taxon>Desulfobacterales</taxon>
        <taxon>Desulfobacteraceae</taxon>
        <taxon>Desulfotignum</taxon>
    </lineage>
</organism>
<protein>
    <recommendedName>
        <fullName evidence="5">PQ-loop repeat-containing protein</fullName>
    </recommendedName>
</protein>
<evidence type="ECO:0000256" key="1">
    <source>
        <dbReference type="SAM" id="Phobius"/>
    </source>
</evidence>
<dbReference type="RefSeq" id="WP_006965499.1">
    <property type="nucleotide sequence ID" value="NZ_APJX01000003.1"/>
</dbReference>
<keyword evidence="1" id="KW-1133">Transmembrane helix</keyword>
<dbReference type="Proteomes" id="UP000014216">
    <property type="component" value="Unassembled WGS sequence"/>
</dbReference>
<dbReference type="EMBL" id="APJX01000003">
    <property type="protein sequence ID" value="EMS80159.1"/>
    <property type="molecule type" value="Genomic_DNA"/>
</dbReference>
<dbReference type="EMBL" id="APJX01000008">
    <property type="protein sequence ID" value="EMS78473.1"/>
    <property type="molecule type" value="Genomic_DNA"/>
</dbReference>
<dbReference type="OrthoDB" id="156502at2"/>
<feature type="transmembrane region" description="Helical" evidence="1">
    <location>
        <begin position="61"/>
        <end position="83"/>
    </location>
</feature>
<feature type="transmembrane region" description="Helical" evidence="1">
    <location>
        <begin position="167"/>
        <end position="187"/>
    </location>
</feature>
<gene>
    <name evidence="3" type="ORF">Dpo_3c03030</name>
    <name evidence="2" type="ORF">Dpo_8c01400</name>
</gene>
<evidence type="ECO:0008006" key="5">
    <source>
        <dbReference type="Google" id="ProtNLM"/>
    </source>
</evidence>
<reference evidence="2 4" key="1">
    <citation type="journal article" date="2013" name="Genome Announc.">
        <title>Draft Genome Sequence of Desulfotignum phosphitoxidans DSM 13687 Strain FiPS-3.</title>
        <authorList>
            <person name="Poehlein A."/>
            <person name="Daniel R."/>
            <person name="Simeonova D.D."/>
        </authorList>
    </citation>
    <scope>NUCLEOTIDE SEQUENCE [LARGE SCALE GENOMIC DNA]</scope>
    <source>
        <strain evidence="2 4">DSM 13687</strain>
    </source>
</reference>
<name>S0FTP9_9BACT</name>
<keyword evidence="4" id="KW-1185">Reference proteome</keyword>
<keyword evidence="1" id="KW-0812">Transmembrane</keyword>
<evidence type="ECO:0000313" key="2">
    <source>
        <dbReference type="EMBL" id="EMS78473.1"/>
    </source>
</evidence>
<evidence type="ECO:0000313" key="4">
    <source>
        <dbReference type="Proteomes" id="UP000014216"/>
    </source>
</evidence>
<keyword evidence="1" id="KW-0472">Membrane</keyword>
<sequence length="196" mass="21191">MNITVILGLAGTVIGLVRALPQLVRLLRSRQALGVSVDTALTSAIVSFGWAAYGVLTNQPYVTLATGASAAVFFVITISALKFGRNIKEFRIAPVWFVALCVAFLIKGQAGLGIILPISILVSNIPQICVAAREEDLTDLSFGTWVLSMSDGLVWGLYSVIEQDYSIMVFALFQLMTSGAIVFLKFLNQKKHHAEV</sequence>
<proteinExistence type="predicted"/>
<evidence type="ECO:0000313" key="3">
    <source>
        <dbReference type="EMBL" id="EMS80159.1"/>
    </source>
</evidence>
<dbReference type="AlphaFoldDB" id="S0FTP9"/>
<accession>S0FTP9</accession>
<dbReference type="Gene3D" id="1.20.1280.290">
    <property type="match status" value="2"/>
</dbReference>
<comment type="caution">
    <text evidence="2">The sequence shown here is derived from an EMBL/GenBank/DDBJ whole genome shotgun (WGS) entry which is preliminary data.</text>
</comment>